<keyword evidence="2" id="KW-1185">Reference proteome</keyword>
<reference evidence="1 2" key="1">
    <citation type="submission" date="2022-05" db="EMBL/GenBank/DDBJ databases">
        <authorList>
            <consortium name="Genoscope - CEA"/>
            <person name="William W."/>
        </authorList>
    </citation>
    <scope>NUCLEOTIDE SEQUENCE [LARGE SCALE GENOMIC DNA]</scope>
</reference>
<organism evidence="1 2">
    <name type="scientific">Pocillopora meandrina</name>
    <dbReference type="NCBI Taxonomy" id="46732"/>
    <lineage>
        <taxon>Eukaryota</taxon>
        <taxon>Metazoa</taxon>
        <taxon>Cnidaria</taxon>
        <taxon>Anthozoa</taxon>
        <taxon>Hexacorallia</taxon>
        <taxon>Scleractinia</taxon>
        <taxon>Astrocoeniina</taxon>
        <taxon>Pocilloporidae</taxon>
        <taxon>Pocillopora</taxon>
    </lineage>
</organism>
<dbReference type="EMBL" id="CALNXJ010000168">
    <property type="protein sequence ID" value="CAH3167945.1"/>
    <property type="molecule type" value="Genomic_DNA"/>
</dbReference>
<comment type="caution">
    <text evidence="1">The sequence shown here is derived from an EMBL/GenBank/DDBJ whole genome shotgun (WGS) entry which is preliminary data.</text>
</comment>
<protein>
    <submittedName>
        <fullName evidence="1">Uncharacterized protein</fullName>
    </submittedName>
</protein>
<proteinExistence type="predicted"/>
<evidence type="ECO:0000313" key="1">
    <source>
        <dbReference type="EMBL" id="CAH3167945.1"/>
    </source>
</evidence>
<gene>
    <name evidence="1" type="ORF">PMEA_00007946</name>
</gene>
<dbReference type="Proteomes" id="UP001159428">
    <property type="component" value="Unassembled WGS sequence"/>
</dbReference>
<dbReference type="AlphaFoldDB" id="A0AAU9Y4T9"/>
<name>A0AAU9Y4T9_9CNID</name>
<sequence length="185" mass="21106">MAVGYPKRGRRAGVKTRAEEARKQFNIPVISSPCFQYANLHLTRGVNFNNLIAVSKTKPSHQNRASVHFVPRVMLANTMSLVPKLDEVQKLLLRLNVQVGCIVESWLKQHINDSVVNTDGYNIVRKIDPLTNMAAYVYNIQDHIKFEIPENLQCCNDHEIIWLKLNPPRTPCGFSCIIFGLVYYP</sequence>
<accession>A0AAU9Y4T9</accession>
<feature type="non-terminal residue" evidence="1">
    <location>
        <position position="185"/>
    </location>
</feature>
<evidence type="ECO:0000313" key="2">
    <source>
        <dbReference type="Proteomes" id="UP001159428"/>
    </source>
</evidence>